<feature type="compositionally biased region" description="Polar residues" evidence="9">
    <location>
        <begin position="1053"/>
        <end position="1062"/>
    </location>
</feature>
<keyword evidence="4 10" id="KW-0812">Transmembrane</keyword>
<feature type="compositionally biased region" description="Polar residues" evidence="9">
    <location>
        <begin position="411"/>
        <end position="421"/>
    </location>
</feature>
<feature type="region of interest" description="Disordered" evidence="9">
    <location>
        <begin position="212"/>
        <end position="364"/>
    </location>
</feature>
<feature type="compositionally biased region" description="Low complexity" evidence="9">
    <location>
        <begin position="742"/>
        <end position="764"/>
    </location>
</feature>
<dbReference type="GO" id="GO:0016020">
    <property type="term" value="C:membrane"/>
    <property type="evidence" value="ECO:0007669"/>
    <property type="project" value="UniProtKB-SubCell"/>
</dbReference>
<evidence type="ECO:0000256" key="8">
    <source>
        <dbReference type="ARBA" id="ARBA00023136"/>
    </source>
</evidence>
<gene>
    <name evidence="11" type="ORF">EMPS_06537</name>
</gene>
<feature type="compositionally biased region" description="Low complexity" evidence="9">
    <location>
        <begin position="240"/>
        <end position="254"/>
    </location>
</feature>
<keyword evidence="7 10" id="KW-1133">Transmembrane helix</keyword>
<feature type="transmembrane region" description="Helical" evidence="10">
    <location>
        <begin position="1521"/>
        <end position="1542"/>
    </location>
</feature>
<evidence type="ECO:0000313" key="11">
    <source>
        <dbReference type="EMBL" id="GJJ74179.1"/>
    </source>
</evidence>
<dbReference type="InterPro" id="IPR004648">
    <property type="entry name" value="Oligpept_transpt"/>
</dbReference>
<feature type="region of interest" description="Disordered" evidence="9">
    <location>
        <begin position="975"/>
        <end position="1121"/>
    </location>
</feature>
<name>A0A9P3HCH0_9FUNG</name>
<dbReference type="Proteomes" id="UP000827284">
    <property type="component" value="Unassembled WGS sequence"/>
</dbReference>
<feature type="region of interest" description="Disordered" evidence="9">
    <location>
        <begin position="1"/>
        <end position="102"/>
    </location>
</feature>
<feature type="compositionally biased region" description="Gly residues" evidence="9">
    <location>
        <begin position="672"/>
        <end position="682"/>
    </location>
</feature>
<feature type="compositionally biased region" description="Polar residues" evidence="9">
    <location>
        <begin position="1082"/>
        <end position="1093"/>
    </location>
</feature>
<feature type="region of interest" description="Disordered" evidence="9">
    <location>
        <begin position="2193"/>
        <end position="2253"/>
    </location>
</feature>
<accession>A0A9P3HCH0</accession>
<dbReference type="EMBL" id="BQFW01000008">
    <property type="protein sequence ID" value="GJJ74179.1"/>
    <property type="molecule type" value="Genomic_DNA"/>
</dbReference>
<dbReference type="InterPro" id="IPR004813">
    <property type="entry name" value="OPT"/>
</dbReference>
<feature type="transmembrane region" description="Helical" evidence="10">
    <location>
        <begin position="1759"/>
        <end position="1782"/>
    </location>
</feature>
<feature type="compositionally biased region" description="Low complexity" evidence="9">
    <location>
        <begin position="489"/>
        <end position="510"/>
    </location>
</feature>
<evidence type="ECO:0000256" key="9">
    <source>
        <dbReference type="SAM" id="MobiDB-lite"/>
    </source>
</evidence>
<reference evidence="11" key="2">
    <citation type="journal article" date="2022" name="Microbiol. Resour. Announc.">
        <title>Whole-Genome Sequence of Entomortierella parvispora E1425, a Mucoromycotan Fungus Associated with Burkholderiaceae-Related Endosymbiotic Bacteria.</title>
        <authorList>
            <person name="Herlambang A."/>
            <person name="Guo Y."/>
            <person name="Takashima Y."/>
            <person name="Narisawa K."/>
            <person name="Ohta H."/>
            <person name="Nishizawa T."/>
        </authorList>
    </citation>
    <scope>NUCLEOTIDE SEQUENCE</scope>
    <source>
        <strain evidence="11">E1425</strain>
    </source>
</reference>
<dbReference type="OrthoDB" id="9986677at2759"/>
<keyword evidence="8 10" id="KW-0472">Membrane</keyword>
<feature type="compositionally biased region" description="Low complexity" evidence="9">
    <location>
        <begin position="145"/>
        <end position="154"/>
    </location>
</feature>
<feature type="region of interest" description="Disordered" evidence="9">
    <location>
        <begin position="539"/>
        <end position="565"/>
    </location>
</feature>
<evidence type="ECO:0000256" key="4">
    <source>
        <dbReference type="ARBA" id="ARBA00022692"/>
    </source>
</evidence>
<feature type="region of interest" description="Disordered" evidence="9">
    <location>
        <begin position="876"/>
        <end position="906"/>
    </location>
</feature>
<feature type="transmembrane region" description="Helical" evidence="10">
    <location>
        <begin position="2015"/>
        <end position="2038"/>
    </location>
</feature>
<feature type="region of interest" description="Disordered" evidence="9">
    <location>
        <begin position="616"/>
        <end position="635"/>
    </location>
</feature>
<dbReference type="NCBIfam" id="TIGR00728">
    <property type="entry name" value="OPT_sfam"/>
    <property type="match status" value="2"/>
</dbReference>
<feature type="region of interest" description="Disordered" evidence="9">
    <location>
        <begin position="127"/>
        <end position="159"/>
    </location>
</feature>
<organism evidence="11 12">
    <name type="scientific">Entomortierella parvispora</name>
    <dbReference type="NCBI Taxonomy" id="205924"/>
    <lineage>
        <taxon>Eukaryota</taxon>
        <taxon>Fungi</taxon>
        <taxon>Fungi incertae sedis</taxon>
        <taxon>Mucoromycota</taxon>
        <taxon>Mortierellomycotina</taxon>
        <taxon>Mortierellomycetes</taxon>
        <taxon>Mortierellales</taxon>
        <taxon>Mortierellaceae</taxon>
        <taxon>Entomortierella</taxon>
    </lineage>
</organism>
<feature type="compositionally biased region" description="Basic and acidic residues" evidence="9">
    <location>
        <begin position="2223"/>
        <end position="2235"/>
    </location>
</feature>
<feature type="compositionally biased region" description="Basic and acidic residues" evidence="9">
    <location>
        <begin position="74"/>
        <end position="95"/>
    </location>
</feature>
<keyword evidence="3" id="KW-0813">Transport</keyword>
<evidence type="ECO:0000256" key="2">
    <source>
        <dbReference type="ARBA" id="ARBA00008807"/>
    </source>
</evidence>
<feature type="region of interest" description="Disordered" evidence="9">
    <location>
        <begin position="664"/>
        <end position="713"/>
    </location>
</feature>
<keyword evidence="6" id="KW-0653">Protein transport</keyword>
<feature type="transmembrane region" description="Helical" evidence="10">
    <location>
        <begin position="1659"/>
        <end position="1678"/>
    </location>
</feature>
<comment type="caution">
    <text evidence="11">The sequence shown here is derived from an EMBL/GenBank/DDBJ whole genome shotgun (WGS) entry which is preliminary data.</text>
</comment>
<keyword evidence="5" id="KW-0571">Peptide transport</keyword>
<feature type="compositionally biased region" description="Polar residues" evidence="9">
    <location>
        <begin position="469"/>
        <end position="482"/>
    </location>
</feature>
<feature type="compositionally biased region" description="Polar residues" evidence="9">
    <location>
        <begin position="135"/>
        <end position="144"/>
    </location>
</feature>
<feature type="compositionally biased region" description="Polar residues" evidence="9">
    <location>
        <begin position="1027"/>
        <end position="1043"/>
    </location>
</feature>
<feature type="region of interest" description="Disordered" evidence="9">
    <location>
        <begin position="1444"/>
        <end position="1474"/>
    </location>
</feature>
<feature type="transmembrane region" description="Helical" evidence="10">
    <location>
        <begin position="2098"/>
        <end position="2117"/>
    </location>
</feature>
<evidence type="ECO:0000256" key="7">
    <source>
        <dbReference type="ARBA" id="ARBA00022989"/>
    </source>
</evidence>
<proteinExistence type="inferred from homology"/>
<feature type="compositionally biased region" description="Low complexity" evidence="9">
    <location>
        <begin position="336"/>
        <end position="364"/>
    </location>
</feature>
<evidence type="ECO:0000256" key="10">
    <source>
        <dbReference type="SAM" id="Phobius"/>
    </source>
</evidence>
<evidence type="ECO:0000256" key="6">
    <source>
        <dbReference type="ARBA" id="ARBA00022927"/>
    </source>
</evidence>
<feature type="region of interest" description="Disordered" evidence="9">
    <location>
        <begin position="739"/>
        <end position="771"/>
    </location>
</feature>
<comment type="subcellular location">
    <subcellularLocation>
        <location evidence="1">Membrane</location>
        <topology evidence="1">Multi-pass membrane protein</topology>
    </subcellularLocation>
</comment>
<feature type="transmembrane region" description="Helical" evidence="10">
    <location>
        <begin position="1554"/>
        <end position="1575"/>
    </location>
</feature>
<feature type="transmembrane region" description="Helical" evidence="10">
    <location>
        <begin position="1608"/>
        <end position="1625"/>
    </location>
</feature>
<evidence type="ECO:0000256" key="1">
    <source>
        <dbReference type="ARBA" id="ARBA00004141"/>
    </source>
</evidence>
<reference evidence="11" key="1">
    <citation type="submission" date="2021-11" db="EMBL/GenBank/DDBJ databases">
        <authorList>
            <person name="Herlambang A."/>
            <person name="Guo Y."/>
            <person name="Takashima Y."/>
            <person name="Nishizawa T."/>
        </authorList>
    </citation>
    <scope>NUCLEOTIDE SEQUENCE</scope>
    <source>
        <strain evidence="11">E1425</strain>
    </source>
</reference>
<feature type="compositionally biased region" description="Basic residues" evidence="9">
    <location>
        <begin position="324"/>
        <end position="335"/>
    </location>
</feature>
<dbReference type="PANTHER" id="PTHR22601">
    <property type="entry name" value="ISP4 LIKE PROTEIN"/>
    <property type="match status" value="1"/>
</dbReference>
<protein>
    <submittedName>
        <fullName evidence="11">Uncharacterized protein</fullName>
    </submittedName>
</protein>
<feature type="transmembrane region" description="Helical" evidence="10">
    <location>
        <begin position="1364"/>
        <end position="1384"/>
    </location>
</feature>
<feature type="region of interest" description="Disordered" evidence="9">
    <location>
        <begin position="440"/>
        <end position="510"/>
    </location>
</feature>
<feature type="transmembrane region" description="Helical" evidence="10">
    <location>
        <begin position="1684"/>
        <end position="1707"/>
    </location>
</feature>
<feature type="transmembrane region" description="Helical" evidence="10">
    <location>
        <begin position="1990"/>
        <end position="2008"/>
    </location>
</feature>
<feature type="compositionally biased region" description="Low complexity" evidence="9">
    <location>
        <begin position="64"/>
        <end position="73"/>
    </location>
</feature>
<feature type="compositionally biased region" description="Low complexity" evidence="9">
    <location>
        <begin position="218"/>
        <end position="233"/>
    </location>
</feature>
<feature type="transmembrane region" description="Helical" evidence="10">
    <location>
        <begin position="2357"/>
        <end position="2382"/>
    </location>
</feature>
<sequence>MISWAKSNGTEKSEKKKTKEPKAPKPPKATVVISMPRRKKEFGMGTFGSEPADTIAPSTTESSEQPNQQQQQQQEDHGPHHPPQEIDPSTVHRENNGSTGVTHMDQDAVALPSTTTVSHHFNLAQFRPPQDPALLSSSTHSTARTPGTPATPAGGANGLMTPYSARSSYFPATPASGNASIHSTAFGTTSIITTPTVAGPSSIASHALLSPASLHDTNNNNNNDGKNNNNNSNAPPVPSHPATALSTSTTTPAPIIVPETRRQRPLRSDIVIPPAIVTSKTTANNGRPAHQHPSSFQSSHLFHGQHPHTLQTPATPKTPGPLHHYYHQQQQHHHASGYPTPTSSLTGTTGKGTGMTATPKTPGSMDQWRMMQMQLQQQDELNFSLTLPSVSTLASISSNSASNGHHGPHSQSTSSLASPFSMTPVSGVGSFTTGSCPCHKSAGGGGQSQQQQQQHHHLHQPSCAAHHASGNQTPGPETSTPGSVWAKRPSSPGNSLSSPPSHTHSTTHSNHNTIHTLYQHANHSFLNLSSIPSSSPAAHPLYQLGSGPNSNTTSTSDLPNHPGLHLTATAPAVAAGGSTTTLHTLQSDYAPSSADASEYDPPALPGLSHLGHYSPSWGPSSAGSEGPMLAGGYHNGTSTPYPNDAYPHLRASISASAVGGMSHQLLPASSQGGPGSGAGSGNCHGKSGRHCKNCPKQQQRQPHSRRPSMGSVSVLASPTPVMATSQSTGALAILGGTEMEHSNSGSSLNNCNNNSNNNTRSSSPSPGPLRALSSKLAANTIKKLSASQRSLFSSSREDLTCCQEGFPNMNGSQENILSPNNESCCCCCSCAHAQGRCGAFDGGGGGSVGSAEVQSVNGGGGGSTSSKAQRLQKTIESNFHGKLGSKKEKCRKPSTRNGGNSGGGDATMDYNYSSQFVRQEFAQYNYERQIQDFQRAARVFKEQKALTTAAAAASIAAEARAAIAEAAAAAAESAARHKQRVQQQQQQQQSCSSMPGSSSAGSGLDSYSSSGTSLAITPIQETDEEGNSPSETTKSHFFQSKEGSSIKAEHQLQQHPPHNTGISGRPASGLLKSVSRPHRRVGSSTGSVLSGQSIGRKRFASQGGTEGSSRGSSVHKGLGGKTDSSYLELGQVGMPMGMDLKIPGLGLGLGFAMEPLTFDSFNESSTTLGRGVENGSATNLEVRRVDLEDDATYEEIPLQDMPATNIGISSKSAASISPLTPLSKELSQSSEDLYSPKGRVSNVSQEVRSAPINQATSTDAARGRSVYSICSVDTVSQQISARHRQHSRLTNLSNVASLYSNYDGAGASPGGLTTSGIGGATGGATANSGVSARGIAMENSPIQVVRATVGIIDDPSLPCFTFRMWILSTLFVVMGSAISEYNFFRSSSAYFSIYFVQLASYFCGKAMARWLPTREFEIWIPGAAWLEHLFSCCWRQEEPDVGVHSDDSTGSFGGNGVRRTGGNPTGGPIRGTDRSTLARSNVASTKNGVESLSGIGSVRPRRKYSWTFTLNPGKFNMKEHMLIGIAAAAGCSPAYATNVLAIQSLVFNEPLGPWTGIGLVISSQCIGFSMAWFLLDYVIKPSVMIWPSTLVNVSLYNTLHEHKVLTRWFTRMQLFWYAFLAIFLYQWLPRMFMPVLTSMALLCWIKPSSNVLRKLGSGYTGLGMGCISLDWSIISGVGPLFTPWWAQCNFFVGLILMLWLITPLIYFTNYWSAMSYPIVSSNLFDNKAQLYDISKIVNPDLTFNVTMYESYSPIIMTPYFAITYGTSFMAVMATFVHVALYYGPDIWLIAKTRTVRRLARIQKSELVQGIQARFSNANELEDTTITASNQTHTPSTQLSILELAPMSIGSLHEELDAPPRISDTTAYIAGSGSVRGSRKNSESVSFRNDLNVLDSGSGIGGIAGLGGAEDRQSFHQSSHYRQLSQQQELAASMAAGLAGGASAAAGPTHQLTEREREEIARWEQIPTEMFGTEDIHTRLMKVYPEIPGRWFGALFVLCFVMSVVVCNTSDIHLPVYALIIALLLSAIFAIPMAIIQALSSSQIGLNVLSEVVCGYLLPGNQLANSVFKCYSYMTLYQCMNLTQGLKLGHYMKVPPRKILITVIYGTVVGAFVNIKVLDWVLLYNRQALFDADSRRHYPPFGSYCKGISPDSSPLLFFLPKCTCPSVAHISEATVESGGVPSKAIHQDSEVAFGETSTATYPKPHHTDRRDQPSGLSSSTAHMEPVRSSRQGRKDCWPLSGLSKDASKKGAEESNLDYLQSKEKVSLPPHIYEGRSCSSRTHHDPHNLHDPASYSSRSLEYCLRRVPWHLVNMPLVCAGASFVPQAPASFVVSAGVVAFIFAFVVLRYRHEWWRRYTFVLAAALDAGTQICNMAIFVVFALILKGAVEFPTWAGNEPNPERCGVGDGYK</sequence>
<evidence type="ECO:0000313" key="12">
    <source>
        <dbReference type="Proteomes" id="UP000827284"/>
    </source>
</evidence>
<keyword evidence="12" id="KW-1185">Reference proteome</keyword>
<evidence type="ECO:0000256" key="5">
    <source>
        <dbReference type="ARBA" id="ARBA00022856"/>
    </source>
</evidence>
<evidence type="ECO:0000256" key="3">
    <source>
        <dbReference type="ARBA" id="ARBA00022448"/>
    </source>
</evidence>
<dbReference type="GO" id="GO:0035673">
    <property type="term" value="F:oligopeptide transmembrane transporter activity"/>
    <property type="evidence" value="ECO:0007669"/>
    <property type="project" value="InterPro"/>
</dbReference>
<feature type="region of interest" description="Disordered" evidence="9">
    <location>
        <begin position="398"/>
        <end position="421"/>
    </location>
</feature>
<dbReference type="GO" id="GO:0015031">
    <property type="term" value="P:protein transport"/>
    <property type="evidence" value="ECO:0007669"/>
    <property type="project" value="UniProtKB-KW"/>
</dbReference>
<dbReference type="Pfam" id="PF03169">
    <property type="entry name" value="OPT"/>
    <property type="match status" value="3"/>
</dbReference>
<feature type="transmembrane region" description="Helical" evidence="10">
    <location>
        <begin position="2328"/>
        <end position="2345"/>
    </location>
</feature>
<comment type="similarity">
    <text evidence="2">Belongs to the oligopeptide OPT transporter family.</text>
</comment>
<feature type="compositionally biased region" description="Low complexity" evidence="9">
    <location>
        <begin position="981"/>
        <end position="1013"/>
    </location>
</feature>